<dbReference type="RefSeq" id="XP_046119925.1">
    <property type="nucleotide sequence ID" value="XM_046265607.1"/>
</dbReference>
<dbReference type="PANTHER" id="PTHR21310:SF15">
    <property type="entry name" value="AMINOGLYCOSIDE PHOSPHOTRANSFERASE DOMAIN-CONTAINING PROTEIN"/>
    <property type="match status" value="1"/>
</dbReference>
<dbReference type="PANTHER" id="PTHR21310">
    <property type="entry name" value="AMINOGLYCOSIDE PHOSPHOTRANSFERASE-RELATED-RELATED"/>
    <property type="match status" value="1"/>
</dbReference>
<organism evidence="2 3">
    <name type="scientific">Emericellopsis atlantica</name>
    <dbReference type="NCBI Taxonomy" id="2614577"/>
    <lineage>
        <taxon>Eukaryota</taxon>
        <taxon>Fungi</taxon>
        <taxon>Dikarya</taxon>
        <taxon>Ascomycota</taxon>
        <taxon>Pezizomycotina</taxon>
        <taxon>Sordariomycetes</taxon>
        <taxon>Hypocreomycetidae</taxon>
        <taxon>Hypocreales</taxon>
        <taxon>Bionectriaceae</taxon>
        <taxon>Emericellopsis</taxon>
    </lineage>
</organism>
<dbReference type="Pfam" id="PF01636">
    <property type="entry name" value="APH"/>
    <property type="match status" value="1"/>
</dbReference>
<name>A0A9P7ZQ21_9HYPO</name>
<dbReference type="SUPFAM" id="SSF56112">
    <property type="entry name" value="Protein kinase-like (PK-like)"/>
    <property type="match status" value="1"/>
</dbReference>
<evidence type="ECO:0000313" key="2">
    <source>
        <dbReference type="EMBL" id="KAG9256001.1"/>
    </source>
</evidence>
<proteinExistence type="predicted"/>
<dbReference type="GeneID" id="70296510"/>
<gene>
    <name evidence="2" type="ORF">F5Z01DRAFT_680488</name>
</gene>
<reference evidence="2" key="1">
    <citation type="journal article" date="2021" name="IMA Fungus">
        <title>Genomic characterization of three marine fungi, including Emericellopsis atlantica sp. nov. with signatures of a generalist lifestyle and marine biomass degradation.</title>
        <authorList>
            <person name="Hagestad O.C."/>
            <person name="Hou L."/>
            <person name="Andersen J.H."/>
            <person name="Hansen E.H."/>
            <person name="Altermark B."/>
            <person name="Li C."/>
            <person name="Kuhnert E."/>
            <person name="Cox R.J."/>
            <person name="Crous P.W."/>
            <person name="Spatafora J.W."/>
            <person name="Lail K."/>
            <person name="Amirebrahimi M."/>
            <person name="Lipzen A."/>
            <person name="Pangilinan J."/>
            <person name="Andreopoulos W."/>
            <person name="Hayes R.D."/>
            <person name="Ng V."/>
            <person name="Grigoriev I.V."/>
            <person name="Jackson S.A."/>
            <person name="Sutton T.D.S."/>
            <person name="Dobson A.D.W."/>
            <person name="Rama T."/>
        </authorList>
    </citation>
    <scope>NUCLEOTIDE SEQUENCE</scope>
    <source>
        <strain evidence="2">TS7</strain>
    </source>
</reference>
<dbReference type="AlphaFoldDB" id="A0A9P7ZQ21"/>
<sequence length="244" mass="28091">MTDPLRMDFVDAVCGKEIYNFFNNRVIEHTNSTGADAATMEWSEGDTVQYAAPNGVLAPNVRGIYEIVTRKPIARVLVTERVPGGQLRTQLACMRACTQPFIGRVGRQRLRNPYDRIPTTYCGPFADEKAFDTWCLARVTALRGPFVRLKWQWLMRREKRNPPGAFVLTHGDLSPRNIIVQDGVITVIIDWETSGFYPEYAEYAFAMMLSHGHEKWWTPVLKEVLQPCSKQRLEFTRLFEDRGW</sequence>
<dbReference type="Proteomes" id="UP000887229">
    <property type="component" value="Unassembled WGS sequence"/>
</dbReference>
<dbReference type="InterPro" id="IPR011009">
    <property type="entry name" value="Kinase-like_dom_sf"/>
</dbReference>
<feature type="domain" description="Aminoglycoside phosphotransferase" evidence="1">
    <location>
        <begin position="44"/>
        <end position="219"/>
    </location>
</feature>
<accession>A0A9P7ZQ21</accession>
<dbReference type="Gene3D" id="3.90.1200.10">
    <property type="match status" value="1"/>
</dbReference>
<dbReference type="OrthoDB" id="5598852at2759"/>
<comment type="caution">
    <text evidence="2">The sequence shown here is derived from an EMBL/GenBank/DDBJ whole genome shotgun (WGS) entry which is preliminary data.</text>
</comment>
<evidence type="ECO:0000313" key="3">
    <source>
        <dbReference type="Proteomes" id="UP000887229"/>
    </source>
</evidence>
<dbReference type="InterPro" id="IPR002575">
    <property type="entry name" value="Aminoglycoside_PTrfase"/>
</dbReference>
<protein>
    <recommendedName>
        <fullName evidence="1">Aminoglycoside phosphotransferase domain-containing protein</fullName>
    </recommendedName>
</protein>
<dbReference type="EMBL" id="MU251249">
    <property type="protein sequence ID" value="KAG9256001.1"/>
    <property type="molecule type" value="Genomic_DNA"/>
</dbReference>
<dbReference type="InterPro" id="IPR051678">
    <property type="entry name" value="AGP_Transferase"/>
</dbReference>
<keyword evidence="3" id="KW-1185">Reference proteome</keyword>
<evidence type="ECO:0000259" key="1">
    <source>
        <dbReference type="Pfam" id="PF01636"/>
    </source>
</evidence>